<dbReference type="AlphaFoldDB" id="A0A829YDE0"/>
<accession>A0A829YDE0</accession>
<dbReference type="RefSeq" id="WP_161812315.1">
    <property type="nucleotide sequence ID" value="NZ_BLJN01000002.1"/>
</dbReference>
<evidence type="ECO:0000313" key="2">
    <source>
        <dbReference type="EMBL" id="GFE80656.1"/>
    </source>
</evidence>
<keyword evidence="1" id="KW-0812">Transmembrane</keyword>
<feature type="transmembrane region" description="Helical" evidence="1">
    <location>
        <begin position="12"/>
        <end position="34"/>
    </location>
</feature>
<comment type="caution">
    <text evidence="2">The sequence shown here is derived from an EMBL/GenBank/DDBJ whole genome shotgun (WGS) entry which is preliminary data.</text>
</comment>
<reference evidence="3" key="1">
    <citation type="submission" date="2020-01" db="EMBL/GenBank/DDBJ databases">
        <title>'Steroidobacter agaridevorans' sp. nov., agar-degrading bacteria isolated from rhizosphere soils.</title>
        <authorList>
            <person name="Ikenaga M."/>
            <person name="Kataoka M."/>
            <person name="Murouchi A."/>
            <person name="Katsuragi S."/>
            <person name="Sakai M."/>
        </authorList>
    </citation>
    <scope>NUCLEOTIDE SEQUENCE [LARGE SCALE GENOMIC DNA]</scope>
    <source>
        <strain evidence="3">YU21-B</strain>
    </source>
</reference>
<evidence type="ECO:0000256" key="1">
    <source>
        <dbReference type="SAM" id="Phobius"/>
    </source>
</evidence>
<gene>
    <name evidence="2" type="ORF">GCM10011487_26560</name>
</gene>
<organism evidence="2 3">
    <name type="scientific">Steroidobacter agaridevorans</name>
    <dbReference type="NCBI Taxonomy" id="2695856"/>
    <lineage>
        <taxon>Bacteria</taxon>
        <taxon>Pseudomonadati</taxon>
        <taxon>Pseudomonadota</taxon>
        <taxon>Gammaproteobacteria</taxon>
        <taxon>Steroidobacterales</taxon>
        <taxon>Steroidobacteraceae</taxon>
        <taxon>Steroidobacter</taxon>
    </lineage>
</organism>
<name>A0A829YDE0_9GAMM</name>
<keyword evidence="1" id="KW-0472">Membrane</keyword>
<keyword evidence="3" id="KW-1185">Reference proteome</keyword>
<evidence type="ECO:0000313" key="3">
    <source>
        <dbReference type="Proteomes" id="UP000445000"/>
    </source>
</evidence>
<proteinExistence type="predicted"/>
<dbReference type="Proteomes" id="UP000445000">
    <property type="component" value="Unassembled WGS sequence"/>
</dbReference>
<feature type="transmembrane region" description="Helical" evidence="1">
    <location>
        <begin position="204"/>
        <end position="225"/>
    </location>
</feature>
<evidence type="ECO:0008006" key="4">
    <source>
        <dbReference type="Google" id="ProtNLM"/>
    </source>
</evidence>
<keyword evidence="1" id="KW-1133">Transmembrane helix</keyword>
<protein>
    <recommendedName>
        <fullName evidence="4">Peptidase</fullName>
    </recommendedName>
</protein>
<dbReference type="EMBL" id="BLJN01000002">
    <property type="protein sequence ID" value="GFE80656.1"/>
    <property type="molecule type" value="Genomic_DNA"/>
</dbReference>
<sequence length="239" mass="27374">MRPALLSRTLHKWLGLIVGIQLVFWTISGFYMVVVDLDFIHGDPLVRNVRVPLQGEMSKIPFGAVAQRYEGVTDVSLRALPSFPAPVYEITTKSGKTLIDASTGRQLSPLPEEVVANLARQYYAGDGQLAAIRLIESGAPLEIQSRPLPLWRVDFDDWLETSLYVHPDTGVLVTRRHRFWRWFDFLWMFHIMDFDTRTDMNNGLLRATTVAGLVTVFSGCWLLYFSFRRKTPARRTNQE</sequence>